<name>A0A1Q4HID4_9MYCO</name>
<dbReference type="EMBL" id="PDCR01000054">
    <property type="protein sequence ID" value="PEG51391.1"/>
    <property type="molecule type" value="Genomic_DNA"/>
</dbReference>
<protein>
    <submittedName>
        <fullName evidence="1">Uncharacterized protein</fullName>
    </submittedName>
</protein>
<sequence>MSPIIEGLRRPIAVRIVGRPGVGGRTVAAALRAAGVPVVVTRPDVDVLVIAETAKPEDCRTVAETTRPLLTVLNKADLLGAAAADRAARVRRLTGAPTVPMSALHAVADLDAAQTASLRVLAADPADLSSVEAFCAGPHVLGAGTRAGLLAALDLSGIAELTSAILSGEDEPALTTRLRRCSNVEEVCSGLRAVSAALRYRRLRHALSGVRALAARTGDQRLAAVATGDTAVLAAMAAATEVLEADGLDVRSGEPLQRAVRWQRYSRGPVNALHRRCGADVSRGALRSMSPGRDRG</sequence>
<reference evidence="1 2" key="1">
    <citation type="submission" date="2017-10" db="EMBL/GenBank/DDBJ databases">
        <title>The new phylogeny of genus Mycobacterium.</title>
        <authorList>
            <person name="Tortoli E."/>
            <person name="Trovato A."/>
            <person name="Cirillo D.M."/>
        </authorList>
    </citation>
    <scope>NUCLEOTIDE SEQUENCE [LARGE SCALE GENOMIC DNA]</scope>
    <source>
        <strain evidence="1 2">IP141170001</strain>
    </source>
</reference>
<proteinExistence type="predicted"/>
<dbReference type="AlphaFoldDB" id="A0A1Q4HID4"/>
<comment type="caution">
    <text evidence="1">The sequence shown here is derived from an EMBL/GenBank/DDBJ whole genome shotgun (WGS) entry which is preliminary data.</text>
</comment>
<organism evidence="1 2">
    <name type="scientific">Mycolicibacterium diernhoferi</name>
    <dbReference type="NCBI Taxonomy" id="1801"/>
    <lineage>
        <taxon>Bacteria</taxon>
        <taxon>Bacillati</taxon>
        <taxon>Actinomycetota</taxon>
        <taxon>Actinomycetes</taxon>
        <taxon>Mycobacteriales</taxon>
        <taxon>Mycobacteriaceae</taxon>
        <taxon>Mycolicibacterium</taxon>
    </lineage>
</organism>
<dbReference type="OrthoDB" id="4641839at2"/>
<gene>
    <name evidence="1" type="ORF">CRI78_26955</name>
</gene>
<dbReference type="InterPro" id="IPR027417">
    <property type="entry name" value="P-loop_NTPase"/>
</dbReference>
<dbReference type="Proteomes" id="UP000220340">
    <property type="component" value="Unassembled WGS sequence"/>
</dbReference>
<dbReference type="SUPFAM" id="SSF52540">
    <property type="entry name" value="P-loop containing nucleoside triphosphate hydrolases"/>
    <property type="match status" value="1"/>
</dbReference>
<keyword evidence="2" id="KW-1185">Reference proteome</keyword>
<dbReference type="STRING" id="1801.BRW64_06595"/>
<accession>A0A1Q4HID4</accession>
<evidence type="ECO:0000313" key="2">
    <source>
        <dbReference type="Proteomes" id="UP000220340"/>
    </source>
</evidence>
<evidence type="ECO:0000313" key="1">
    <source>
        <dbReference type="EMBL" id="PEG51391.1"/>
    </source>
</evidence>